<dbReference type="SUPFAM" id="SSF56672">
    <property type="entry name" value="DNA/RNA polymerases"/>
    <property type="match status" value="1"/>
</dbReference>
<feature type="active site" evidence="4">
    <location>
        <position position="104"/>
    </location>
</feature>
<dbReference type="Gene3D" id="1.10.150.20">
    <property type="entry name" value="5' to 3' exonuclease, C-terminal subdomain"/>
    <property type="match status" value="1"/>
</dbReference>
<dbReference type="RefSeq" id="WP_311662695.1">
    <property type="nucleotide sequence ID" value="NZ_JAVRHT010000011.1"/>
</dbReference>
<dbReference type="Proteomes" id="UP001267426">
    <property type="component" value="Unassembled WGS sequence"/>
</dbReference>
<sequence>MLRKILHVDMDAFYASVEQRDDPALRGRPVAVGGRGGRGVVAAASYEARPFGISSAMPMAWARRRCPDLVVVAPRFDVYKEVSAQVREVFGRYTDLVEPLSLDEAYLDVTEPLDGPASGTLVARRIRAEVREATGLACSAGVSFGKFLAKTASGLAKPDGLRVITPDEAPALVAALPVEDFHGVGPATAARLRALGIRTGADLQARSEAELRAALGKTGGWLARVARCDDARPVRPDRVRKSVGVERTFAHDVSGADALLERLAPLAAELARRLDRHGTAGRTLTLKLKSADFEITSRSATFAAPVWAEADLLDRGAALLHRPAPPAEPVRLLGLTVSGLISEGRQLVLPFD</sequence>
<evidence type="ECO:0000256" key="2">
    <source>
        <dbReference type="ARBA" id="ARBA00022457"/>
    </source>
</evidence>
<keyword evidence="4 6" id="KW-0808">Transferase</keyword>
<dbReference type="GO" id="GO:0003887">
    <property type="term" value="F:DNA-directed DNA polymerase activity"/>
    <property type="evidence" value="ECO:0007669"/>
    <property type="project" value="UniProtKB-EC"/>
</dbReference>
<keyword evidence="7" id="KW-1185">Reference proteome</keyword>
<dbReference type="Gene3D" id="3.40.1170.60">
    <property type="match status" value="1"/>
</dbReference>
<evidence type="ECO:0000256" key="3">
    <source>
        <dbReference type="ARBA" id="ARBA00022932"/>
    </source>
</evidence>
<dbReference type="InterPro" id="IPR043502">
    <property type="entry name" value="DNA/RNA_pol_sf"/>
</dbReference>
<evidence type="ECO:0000256" key="4">
    <source>
        <dbReference type="HAMAP-Rule" id="MF_01113"/>
    </source>
</evidence>
<dbReference type="CDD" id="cd03586">
    <property type="entry name" value="PolY_Pol_IV_kappa"/>
    <property type="match status" value="1"/>
</dbReference>
<feature type="binding site" evidence="4">
    <location>
        <position position="9"/>
    </location>
    <ligand>
        <name>Mg(2+)</name>
        <dbReference type="ChEBI" id="CHEBI:18420"/>
    </ligand>
</feature>
<keyword evidence="4" id="KW-0235">DNA replication</keyword>
<comment type="catalytic activity">
    <reaction evidence="4">
        <text>DNA(n) + a 2'-deoxyribonucleoside 5'-triphosphate = DNA(n+1) + diphosphate</text>
        <dbReference type="Rhea" id="RHEA:22508"/>
        <dbReference type="Rhea" id="RHEA-COMP:17339"/>
        <dbReference type="Rhea" id="RHEA-COMP:17340"/>
        <dbReference type="ChEBI" id="CHEBI:33019"/>
        <dbReference type="ChEBI" id="CHEBI:61560"/>
        <dbReference type="ChEBI" id="CHEBI:173112"/>
        <dbReference type="EC" id="2.7.7.7"/>
    </reaction>
</comment>
<accession>A0ABU3BPY9</accession>
<keyword evidence="4" id="KW-0963">Cytoplasm</keyword>
<dbReference type="InterPro" id="IPR022880">
    <property type="entry name" value="DNApol_IV"/>
</dbReference>
<keyword evidence="4" id="KW-0234">DNA repair</keyword>
<keyword evidence="4 6" id="KW-0548">Nucleotidyltransferase</keyword>
<comment type="subcellular location">
    <subcellularLocation>
        <location evidence="4">Cytoplasm</location>
    </subcellularLocation>
</comment>
<evidence type="ECO:0000313" key="6">
    <source>
        <dbReference type="EMBL" id="MDT0631352.1"/>
    </source>
</evidence>
<dbReference type="Pfam" id="PF00817">
    <property type="entry name" value="IMS"/>
    <property type="match status" value="1"/>
</dbReference>
<dbReference type="Gene3D" id="3.30.1490.100">
    <property type="entry name" value="DNA polymerase, Y-family, little finger domain"/>
    <property type="match status" value="1"/>
</dbReference>
<dbReference type="NCBIfam" id="NF002677">
    <property type="entry name" value="PRK02406.1"/>
    <property type="match status" value="1"/>
</dbReference>
<dbReference type="PROSITE" id="PS50173">
    <property type="entry name" value="UMUC"/>
    <property type="match status" value="1"/>
</dbReference>
<feature type="binding site" evidence="4">
    <location>
        <position position="103"/>
    </location>
    <ligand>
        <name>Mg(2+)</name>
        <dbReference type="ChEBI" id="CHEBI:18420"/>
    </ligand>
</feature>
<keyword evidence="4" id="KW-0238">DNA-binding</keyword>
<dbReference type="InterPro" id="IPR017961">
    <property type="entry name" value="DNA_pol_Y-fam_little_finger"/>
</dbReference>
<comment type="cofactor">
    <cofactor evidence="4">
        <name>Mg(2+)</name>
        <dbReference type="ChEBI" id="CHEBI:18420"/>
    </cofactor>
    <text evidence="4">Binds 2 magnesium ions per subunit.</text>
</comment>
<dbReference type="PANTHER" id="PTHR11076">
    <property type="entry name" value="DNA REPAIR POLYMERASE UMUC / TRANSFERASE FAMILY MEMBER"/>
    <property type="match status" value="1"/>
</dbReference>
<keyword evidence="3 4" id="KW-0239">DNA-directed DNA polymerase</keyword>
<dbReference type="Pfam" id="PF11799">
    <property type="entry name" value="IMS_C"/>
    <property type="match status" value="1"/>
</dbReference>
<gene>
    <name evidence="4 6" type="primary">dinB</name>
    <name evidence="6" type="ORF">RM540_06270</name>
</gene>
<evidence type="ECO:0000313" key="7">
    <source>
        <dbReference type="Proteomes" id="UP001267426"/>
    </source>
</evidence>
<comment type="similarity">
    <text evidence="1 4">Belongs to the DNA polymerase type-Y family.</text>
</comment>
<proteinExistence type="inferred from homology"/>
<dbReference type="EC" id="2.7.7.7" evidence="4"/>
<dbReference type="SUPFAM" id="SSF100879">
    <property type="entry name" value="Lesion bypass DNA polymerase (Y-family), little finger domain"/>
    <property type="match status" value="1"/>
</dbReference>
<dbReference type="InterPro" id="IPR001126">
    <property type="entry name" value="UmuC"/>
</dbReference>
<keyword evidence="4" id="KW-0460">Magnesium</keyword>
<dbReference type="InterPro" id="IPR050116">
    <property type="entry name" value="DNA_polymerase-Y"/>
</dbReference>
<comment type="caution">
    <text evidence="6">The sequence shown here is derived from an EMBL/GenBank/DDBJ whole genome shotgun (WGS) entry which is preliminary data.</text>
</comment>
<dbReference type="Pfam" id="PF11798">
    <property type="entry name" value="IMS_HHH"/>
    <property type="match status" value="1"/>
</dbReference>
<name>A0ABU3BPY9_9BACT</name>
<keyword evidence="2 4" id="KW-0515">Mutator protein</keyword>
<dbReference type="PANTHER" id="PTHR11076:SF33">
    <property type="entry name" value="DNA POLYMERASE KAPPA"/>
    <property type="match status" value="1"/>
</dbReference>
<dbReference type="InterPro" id="IPR043128">
    <property type="entry name" value="Rev_trsase/Diguanyl_cyclase"/>
</dbReference>
<reference evidence="6 7" key="1">
    <citation type="submission" date="2023-09" db="EMBL/GenBank/DDBJ databases">
        <authorList>
            <person name="Rey-Velasco X."/>
        </authorList>
    </citation>
    <scope>NUCLEOTIDE SEQUENCE [LARGE SCALE GENOMIC DNA]</scope>
    <source>
        <strain evidence="6 7">F394</strain>
    </source>
</reference>
<keyword evidence="4" id="KW-0227">DNA damage</keyword>
<comment type="subunit">
    <text evidence="4">Monomer.</text>
</comment>
<dbReference type="HAMAP" id="MF_01113">
    <property type="entry name" value="DNApol_IV"/>
    <property type="match status" value="1"/>
</dbReference>
<dbReference type="InterPro" id="IPR036775">
    <property type="entry name" value="DNA_pol_Y-fam_lit_finger_sf"/>
</dbReference>
<feature type="domain" description="UmuC" evidence="5">
    <location>
        <begin position="5"/>
        <end position="185"/>
    </location>
</feature>
<dbReference type="Gene3D" id="3.30.70.270">
    <property type="match status" value="1"/>
</dbReference>
<evidence type="ECO:0000259" key="5">
    <source>
        <dbReference type="PROSITE" id="PS50173"/>
    </source>
</evidence>
<feature type="site" description="Substrate discrimination" evidence="4">
    <location>
        <position position="14"/>
    </location>
</feature>
<protein>
    <recommendedName>
        <fullName evidence="4">DNA polymerase IV</fullName>
        <shortName evidence="4">Pol IV</shortName>
        <ecNumber evidence="4">2.7.7.7</ecNumber>
    </recommendedName>
</protein>
<evidence type="ECO:0000256" key="1">
    <source>
        <dbReference type="ARBA" id="ARBA00010945"/>
    </source>
</evidence>
<comment type="function">
    <text evidence="4">Poorly processive, error-prone DNA polymerase involved in untargeted mutagenesis. Copies undamaged DNA at stalled replication forks, which arise in vivo from mismatched or misaligned primer ends. These misaligned primers can be extended by PolIV. Exhibits no 3'-5' exonuclease (proofreading) activity. May be involved in translesional synthesis, in conjunction with the beta clamp from PolIII.</text>
</comment>
<keyword evidence="4" id="KW-0479">Metal-binding</keyword>
<organism evidence="6 7">
    <name type="scientific">Rubrivirga litoralis</name>
    <dbReference type="NCBI Taxonomy" id="3075598"/>
    <lineage>
        <taxon>Bacteria</taxon>
        <taxon>Pseudomonadati</taxon>
        <taxon>Rhodothermota</taxon>
        <taxon>Rhodothermia</taxon>
        <taxon>Rhodothermales</taxon>
        <taxon>Rubricoccaceae</taxon>
        <taxon>Rubrivirga</taxon>
    </lineage>
</organism>
<dbReference type="InterPro" id="IPR024728">
    <property type="entry name" value="PolY_HhH_motif"/>
</dbReference>
<dbReference type="EMBL" id="JAVRHT010000011">
    <property type="protein sequence ID" value="MDT0631352.1"/>
    <property type="molecule type" value="Genomic_DNA"/>
</dbReference>